<reference evidence="3 4" key="1">
    <citation type="submission" date="2021-06" db="EMBL/GenBank/DDBJ databases">
        <title>Bacillus sp. RD4P76, an endophyte from a halophyte.</title>
        <authorList>
            <person name="Sun J.-Q."/>
        </authorList>
    </citation>
    <scope>NUCLEOTIDE SEQUENCE [LARGE SCALE GENOMIC DNA]</scope>
    <source>
        <strain evidence="3 4">CGMCC 1.15917</strain>
    </source>
</reference>
<gene>
    <name evidence="3" type="ORF">KS419_13035</name>
</gene>
<feature type="domain" description="Sulfatase-modifying factor enzyme-like" evidence="2">
    <location>
        <begin position="59"/>
        <end position="338"/>
    </location>
</feature>
<accession>A0ABS6JGL1</accession>
<comment type="caution">
    <text evidence="3">The sequence shown here is derived from an EMBL/GenBank/DDBJ whole genome shotgun (WGS) entry which is preliminary data.</text>
</comment>
<proteinExistence type="predicted"/>
<name>A0ABS6JGL1_9BACI</name>
<protein>
    <submittedName>
        <fullName evidence="3">Formylglycine-generating enzyme family protein</fullName>
    </submittedName>
</protein>
<dbReference type="InterPro" id="IPR005532">
    <property type="entry name" value="SUMF_dom"/>
</dbReference>
<keyword evidence="4" id="KW-1185">Reference proteome</keyword>
<dbReference type="Proteomes" id="UP000784880">
    <property type="component" value="Unassembled WGS sequence"/>
</dbReference>
<evidence type="ECO:0000313" key="3">
    <source>
        <dbReference type="EMBL" id="MBU9712668.1"/>
    </source>
</evidence>
<dbReference type="EMBL" id="JAHQCS010000107">
    <property type="protein sequence ID" value="MBU9712668.1"/>
    <property type="molecule type" value="Genomic_DNA"/>
</dbReference>
<dbReference type="PANTHER" id="PTHR23150:SF19">
    <property type="entry name" value="FORMYLGLYCINE-GENERATING ENZYME"/>
    <property type="match status" value="1"/>
</dbReference>
<sequence length="341" mass="38507">MSEAKKNSCCASSRGKVNHNNPLPSNERERVLLDYGEKCHFQSDNMDIFPRVKKLVGKDKMVYVPGGKFLMGTEVKNGFPTDGEGPIREVTIDSFYMDAYAVTNREFHAFIKDTGYVTEAERFGWSFVFYQLVSKETAKKVIQQVESTPWWWVVEGATWNHPEGPDSTIEGRWDHPVIHVSWNDAETYCEWAGKRLPTEAEWEYAARGGLEQKLYPWGDDLNPSGKHYCNIWQGQFPGKNTLEDGYLGTAPAKSFPPNNFGLFNVAGNVWEWCSDWFTNQSENRGGSENPQGPATGDSKVMRGGSYLCHHSYCNRYRVAARTSNTPDSSTGNIGFRCAANE</sequence>
<dbReference type="InterPro" id="IPR051043">
    <property type="entry name" value="Sulfatase_Mod_Factor_Kinase"/>
</dbReference>
<dbReference type="RefSeq" id="WP_217066845.1">
    <property type="nucleotide sequence ID" value="NZ_JAHQCS010000107.1"/>
</dbReference>
<evidence type="ECO:0000259" key="2">
    <source>
        <dbReference type="Pfam" id="PF03781"/>
    </source>
</evidence>
<dbReference type="Pfam" id="PF03781">
    <property type="entry name" value="FGE-sulfatase"/>
    <property type="match status" value="1"/>
</dbReference>
<organism evidence="3 4">
    <name type="scientific">Evansella tamaricis</name>
    <dbReference type="NCBI Taxonomy" id="2069301"/>
    <lineage>
        <taxon>Bacteria</taxon>
        <taxon>Bacillati</taxon>
        <taxon>Bacillota</taxon>
        <taxon>Bacilli</taxon>
        <taxon>Bacillales</taxon>
        <taxon>Bacillaceae</taxon>
        <taxon>Evansella</taxon>
    </lineage>
</organism>
<evidence type="ECO:0000313" key="4">
    <source>
        <dbReference type="Proteomes" id="UP000784880"/>
    </source>
</evidence>
<feature type="region of interest" description="Disordered" evidence="1">
    <location>
        <begin position="1"/>
        <end position="25"/>
    </location>
</feature>
<dbReference type="PANTHER" id="PTHR23150">
    <property type="entry name" value="SULFATASE MODIFYING FACTOR 1, 2"/>
    <property type="match status" value="1"/>
</dbReference>
<evidence type="ECO:0000256" key="1">
    <source>
        <dbReference type="SAM" id="MobiDB-lite"/>
    </source>
</evidence>